<dbReference type="PANTHER" id="PTHR15117">
    <property type="entry name" value="ATAXIN 7 RELATED"/>
    <property type="match status" value="1"/>
</dbReference>
<reference evidence="4" key="1">
    <citation type="submission" date="2025-08" db="UniProtKB">
        <authorList>
            <consortium name="RefSeq"/>
        </authorList>
    </citation>
    <scope>IDENTIFICATION</scope>
    <source>
        <tissue evidence="4">Total insect</tissue>
    </source>
</reference>
<dbReference type="Pfam" id="PF08313">
    <property type="entry name" value="SCA7"/>
    <property type="match status" value="1"/>
</dbReference>
<dbReference type="RefSeq" id="XP_034231528.1">
    <property type="nucleotide sequence ID" value="XM_034375637.1"/>
</dbReference>
<protein>
    <submittedName>
        <fullName evidence="4">Ataxin-7-like</fullName>
    </submittedName>
</protein>
<evidence type="ECO:0000313" key="4">
    <source>
        <dbReference type="RefSeq" id="XP_034231528.1"/>
    </source>
</evidence>
<feature type="compositionally biased region" description="Pro residues" evidence="1">
    <location>
        <begin position="554"/>
        <end position="570"/>
    </location>
</feature>
<feature type="compositionally biased region" description="Basic and acidic residues" evidence="1">
    <location>
        <begin position="469"/>
        <end position="484"/>
    </location>
</feature>
<dbReference type="Proteomes" id="UP000515158">
    <property type="component" value="Unplaced"/>
</dbReference>
<dbReference type="Gene3D" id="6.10.140.670">
    <property type="match status" value="1"/>
</dbReference>
<organism evidence="4">
    <name type="scientific">Thrips palmi</name>
    <name type="common">Melon thrips</name>
    <dbReference type="NCBI Taxonomy" id="161013"/>
    <lineage>
        <taxon>Eukaryota</taxon>
        <taxon>Metazoa</taxon>
        <taxon>Ecdysozoa</taxon>
        <taxon>Arthropoda</taxon>
        <taxon>Hexapoda</taxon>
        <taxon>Insecta</taxon>
        <taxon>Pterygota</taxon>
        <taxon>Neoptera</taxon>
        <taxon>Paraneoptera</taxon>
        <taxon>Thysanoptera</taxon>
        <taxon>Terebrantia</taxon>
        <taxon>Thripoidea</taxon>
        <taxon>Thripidae</taxon>
        <taxon>Thrips</taxon>
    </lineage>
</organism>
<dbReference type="PROSITE" id="PS51505">
    <property type="entry name" value="SCA7"/>
    <property type="match status" value="1"/>
</dbReference>
<dbReference type="GeneID" id="117639758"/>
<dbReference type="InterPro" id="IPR013243">
    <property type="entry name" value="SCA7_dom"/>
</dbReference>
<feature type="region of interest" description="Disordered" evidence="1">
    <location>
        <begin position="392"/>
        <end position="423"/>
    </location>
</feature>
<accession>A0A6P8XWU6</accession>
<evidence type="ECO:0000259" key="2">
    <source>
        <dbReference type="PROSITE" id="PS51505"/>
    </source>
</evidence>
<feature type="region of interest" description="Disordered" evidence="1">
    <location>
        <begin position="598"/>
        <end position="617"/>
    </location>
</feature>
<dbReference type="InterPro" id="IPR052237">
    <property type="entry name" value="Ataxin-7-like_regulator"/>
</dbReference>
<feature type="region of interest" description="Disordered" evidence="1">
    <location>
        <begin position="548"/>
        <end position="579"/>
    </location>
</feature>
<evidence type="ECO:0000256" key="1">
    <source>
        <dbReference type="SAM" id="MobiDB-lite"/>
    </source>
</evidence>
<dbReference type="InParanoid" id="A0A6P8XWU6"/>
<feature type="compositionally biased region" description="Basic and acidic residues" evidence="1">
    <location>
        <begin position="152"/>
        <end position="163"/>
    </location>
</feature>
<keyword evidence="3" id="KW-1185">Reference proteome</keyword>
<feature type="region of interest" description="Disordered" evidence="1">
    <location>
        <begin position="469"/>
        <end position="532"/>
    </location>
</feature>
<feature type="region of interest" description="Disordered" evidence="1">
    <location>
        <begin position="141"/>
        <end position="204"/>
    </location>
</feature>
<dbReference type="AlphaFoldDB" id="A0A6P8XWU6"/>
<feature type="domain" description="SCA7" evidence="2">
    <location>
        <begin position="417"/>
        <end position="484"/>
    </location>
</feature>
<gene>
    <name evidence="4" type="primary">LOC117639758</name>
</gene>
<proteinExistence type="predicted"/>
<evidence type="ECO:0000313" key="3">
    <source>
        <dbReference type="Proteomes" id="UP000515158"/>
    </source>
</evidence>
<feature type="compositionally biased region" description="Low complexity" evidence="1">
    <location>
        <begin position="503"/>
        <end position="523"/>
    </location>
</feature>
<dbReference type="OrthoDB" id="21678at2759"/>
<dbReference type="PANTHER" id="PTHR15117:SF24">
    <property type="entry name" value="SCA7 DOMAIN-CONTAINING PROTEIN"/>
    <property type="match status" value="1"/>
</dbReference>
<dbReference type="KEGG" id="tpal:117639758"/>
<feature type="compositionally biased region" description="Basic and acidic residues" evidence="1">
    <location>
        <begin position="172"/>
        <end position="201"/>
    </location>
</feature>
<sequence>MASSRKSLSDFFGLSWSSWSEYSGEFANTDGAEEEKTDSRRKSSDVMRLFSSDMQKFGLFPETDCFCTVVCSECNALVKPQGLLSHMRVRHKELVPGKISPEKVSKFSESSSIKSIGDKSSAKHALNEKLMSKLILNEKHKPSSEKLLSSPGDKHKASLEKSSVKYSSSEKASQKASDKFLGKSTSDKISRNSNEKVKAPLDKSLTGPSLLTDKALVKNESDKVTKTGIDSTVCNLKSIKLGDKPISKPVSEKPSSKYASPDNKIFSLNERHLSKSGEKISVKSVLSEKLLSKVAANEKIMAANEKSRNFDFSRSDNGLKKGDSLLKPERMVTKPVMKSLLKEKVLRNEAALNIVPGTSLLRPIVQQDRELPQTPGPGIGITTLSPPVLTPQNLTPERHQSATDMPVLSRKRKYKERKAPPTQYDPDRHCGVWCDYFNKFCVRSLTCKVHSVALRRAVVGRSKPFDQLLSEHKRAKEDQRQSKEDQDDISEPSPHLSDRLHSPSEPSNSSFVSSPCISPASSPAPSPSENVFLSNVNHSDEAVALVTPSTATNPPVPLPSYQYPPYPPPESACSSPPRSMVSLSPHLSSPLLNVALPSLIPSHAPRPPDTTEDDSTKCPRTVARAINRLQLNKGKQFNVKHTAFPPKPLRTCLFQGRKSSGMFFVQRELESMRAGFRLSVKGNKPMPQGHVPSTSQSLPETAIPHLSVTSDSVFQSSGTNVSPQVNTASSLKSVLSSLCSPKAVLNSQQRGQRPQKAVVNCSDSSIQQPISSDSSLTINSDKLPQGMRISVPTTIPQQIAYLTTSTPVTFQQVPIINSQVLSQLQLQSKGAGGTLKLLSTGGGGRTLLVHQYQDGSGAES</sequence>
<name>A0A6P8XWU6_THRPL</name>